<name>A0A918EIC9_9ACTN</name>
<reference evidence="2" key="1">
    <citation type="journal article" date="2014" name="Int. J. Syst. Evol. Microbiol.">
        <title>Complete genome sequence of Corynebacterium casei LMG S-19264T (=DSM 44701T), isolated from a smear-ripened cheese.</title>
        <authorList>
            <consortium name="US DOE Joint Genome Institute (JGI-PGF)"/>
            <person name="Walter F."/>
            <person name="Albersmeier A."/>
            <person name="Kalinowski J."/>
            <person name="Ruckert C."/>
        </authorList>
    </citation>
    <scope>NUCLEOTIDE SEQUENCE</scope>
    <source>
        <strain evidence="2">JCM 4335</strain>
    </source>
</reference>
<feature type="transmembrane region" description="Helical" evidence="1">
    <location>
        <begin position="32"/>
        <end position="60"/>
    </location>
</feature>
<evidence type="ECO:0000313" key="3">
    <source>
        <dbReference type="Proteomes" id="UP000654123"/>
    </source>
</evidence>
<protein>
    <submittedName>
        <fullName evidence="2">Uncharacterized protein</fullName>
    </submittedName>
</protein>
<dbReference type="AlphaFoldDB" id="A0A918EIC9"/>
<feature type="transmembrane region" description="Helical" evidence="1">
    <location>
        <begin position="66"/>
        <end position="88"/>
    </location>
</feature>
<dbReference type="Proteomes" id="UP000654123">
    <property type="component" value="Unassembled WGS sequence"/>
</dbReference>
<proteinExistence type="predicted"/>
<feature type="transmembrane region" description="Helical" evidence="1">
    <location>
        <begin position="157"/>
        <end position="174"/>
    </location>
</feature>
<evidence type="ECO:0000256" key="1">
    <source>
        <dbReference type="SAM" id="Phobius"/>
    </source>
</evidence>
<accession>A0A918EIC9</accession>
<reference evidence="2" key="2">
    <citation type="submission" date="2020-09" db="EMBL/GenBank/DDBJ databases">
        <authorList>
            <person name="Sun Q."/>
            <person name="Ohkuma M."/>
        </authorList>
    </citation>
    <scope>NUCLEOTIDE SEQUENCE</scope>
    <source>
        <strain evidence="2">JCM 4335</strain>
    </source>
</reference>
<gene>
    <name evidence="2" type="ORF">GCM10010249_12820</name>
</gene>
<sequence>MPPVPSSPTGGTAAGPPGVITIMRQREEAGRVLAHLAVVWLVGCALTGLQTQVVLAALFAGGPAHLAVALAVSAPLGAAVFAGLGTAARPVVPFIRRPRGLWVWAVGVHVLGTVGALGAAVAHFTINEPGDGLLYLTGGACYVLAAALFLPGLRVKLGALGAAAVLAAGGVYAVRDAAQPPPLDEWITANGVDRALLRVGDPPPGYALRVLGASGDGFGADYERSRSAGLHLGVERAGHDTRRADARGCPVPFGEPIRCTDDGGGRQLVTYEGDHERRELRLRRDGLVYTVSMEGSHPDLSAARHVLSTLRPATDAELAGLPQPRGRR</sequence>
<evidence type="ECO:0000313" key="2">
    <source>
        <dbReference type="EMBL" id="GGP96123.1"/>
    </source>
</evidence>
<keyword evidence="1" id="KW-1133">Transmembrane helix</keyword>
<keyword evidence="1" id="KW-0472">Membrane</keyword>
<comment type="caution">
    <text evidence="2">The sequence shown here is derived from an EMBL/GenBank/DDBJ whole genome shotgun (WGS) entry which is preliminary data.</text>
</comment>
<organism evidence="2 3">
    <name type="scientific">Streptomyces roseolilacinus</name>
    <dbReference type="NCBI Taxonomy" id="66904"/>
    <lineage>
        <taxon>Bacteria</taxon>
        <taxon>Bacillati</taxon>
        <taxon>Actinomycetota</taxon>
        <taxon>Actinomycetes</taxon>
        <taxon>Kitasatosporales</taxon>
        <taxon>Streptomycetaceae</taxon>
        <taxon>Streptomyces</taxon>
    </lineage>
</organism>
<keyword evidence="1" id="KW-0812">Transmembrane</keyword>
<feature type="transmembrane region" description="Helical" evidence="1">
    <location>
        <begin position="132"/>
        <end position="150"/>
    </location>
</feature>
<dbReference type="EMBL" id="BMSV01000002">
    <property type="protein sequence ID" value="GGP96123.1"/>
    <property type="molecule type" value="Genomic_DNA"/>
</dbReference>
<feature type="transmembrane region" description="Helical" evidence="1">
    <location>
        <begin position="100"/>
        <end position="126"/>
    </location>
</feature>
<keyword evidence="3" id="KW-1185">Reference proteome</keyword>